<reference evidence="2 3" key="1">
    <citation type="submission" date="2019-09" db="EMBL/GenBank/DDBJ databases">
        <authorList>
            <person name="Leyn A S."/>
        </authorList>
    </citation>
    <scope>NUCLEOTIDE SEQUENCE [LARGE SCALE GENOMIC DNA]</scope>
    <source>
        <strain evidence="2">AA231_1</strain>
    </source>
</reference>
<evidence type="ECO:0000313" key="2">
    <source>
        <dbReference type="EMBL" id="VVJ20730.1"/>
    </source>
</evidence>
<accession>A0A6I8LUA4</accession>
<organism evidence="2 3">
    <name type="scientific">Amycolatopsis camponoti</name>
    <dbReference type="NCBI Taxonomy" id="2606593"/>
    <lineage>
        <taxon>Bacteria</taxon>
        <taxon>Bacillati</taxon>
        <taxon>Actinomycetota</taxon>
        <taxon>Actinomycetes</taxon>
        <taxon>Pseudonocardiales</taxon>
        <taxon>Pseudonocardiaceae</taxon>
        <taxon>Amycolatopsis</taxon>
    </lineage>
</organism>
<sequence length="76" mass="8010">MPDRRFVQSGQSRRRLRALGRYALAALGSVGAAFHVFVVLPVPDGQDGAPAGSPPEPAPLTDVELSAWAGITRNLT</sequence>
<keyword evidence="1" id="KW-0472">Membrane</keyword>
<name>A0A6I8LUA4_9PSEU</name>
<protein>
    <submittedName>
        <fullName evidence="2">Uncharacterized protein</fullName>
    </submittedName>
</protein>
<dbReference type="RefSeq" id="WP_155545795.1">
    <property type="nucleotide sequence ID" value="NZ_CABVGP010000002.1"/>
</dbReference>
<dbReference type="AlphaFoldDB" id="A0A6I8LUA4"/>
<keyword evidence="1" id="KW-1133">Transmembrane helix</keyword>
<proteinExistence type="predicted"/>
<evidence type="ECO:0000256" key="1">
    <source>
        <dbReference type="SAM" id="Phobius"/>
    </source>
</evidence>
<keyword evidence="3" id="KW-1185">Reference proteome</keyword>
<keyword evidence="1" id="KW-0812">Transmembrane</keyword>
<gene>
    <name evidence="2" type="ORF">AA23TX_05751</name>
</gene>
<dbReference type="EMBL" id="CABVGP010000002">
    <property type="protein sequence ID" value="VVJ20730.1"/>
    <property type="molecule type" value="Genomic_DNA"/>
</dbReference>
<evidence type="ECO:0000313" key="3">
    <source>
        <dbReference type="Proteomes" id="UP000399805"/>
    </source>
</evidence>
<feature type="transmembrane region" description="Helical" evidence="1">
    <location>
        <begin position="21"/>
        <end position="40"/>
    </location>
</feature>
<dbReference type="Proteomes" id="UP000399805">
    <property type="component" value="Unassembled WGS sequence"/>
</dbReference>